<sequence length="339" mass="38914">MTIETKRTLRTRRWTDGKLIDEDFALTEVARHLADRDALVWVDLWDPDHDDLLALAREWDLDEHAVEDSLARGERTKATLYPTHTFFTVYATHLRPASDPETEEHQSRLSTTRISAFVLPRGIITVRRGAPFDIDEVVRRWDDNPDLLRHGPGALLHGLLDVVVDGQFETIQQLDDTAEELEDLLFDGQSSTKRIQRRVYRLRKELVELRRVVLPMREVINAVMRHRAEHPLAPELDSWYTDLYDHAIRATEWTESLRDMVTTIFETNLSLQDARLNVVMKKLTGWAAIIAVPTAVTGWYGMNVPYPGFDEPAGLITAALVIVLSAGGLYVLFKQRDWL</sequence>
<proteinExistence type="predicted"/>
<evidence type="ECO:0000313" key="1">
    <source>
        <dbReference type="EMBL" id="UYP19913.1"/>
    </source>
</evidence>
<organism evidence="1 2">
    <name type="scientific">Rhodococcus sacchari</name>
    <dbReference type="NCBI Taxonomy" id="2962047"/>
    <lineage>
        <taxon>Bacteria</taxon>
        <taxon>Bacillati</taxon>
        <taxon>Actinomycetota</taxon>
        <taxon>Actinomycetes</taxon>
        <taxon>Mycobacteriales</taxon>
        <taxon>Nocardiaceae</taxon>
        <taxon>Rhodococcus</taxon>
    </lineage>
</organism>
<gene>
    <name evidence="1" type="ORF">OED52_04990</name>
</gene>
<protein>
    <submittedName>
        <fullName evidence="1">Magnesium transporter CorA family protein</fullName>
    </submittedName>
</protein>
<dbReference type="EMBL" id="CP107551">
    <property type="protein sequence ID" value="UYP19913.1"/>
    <property type="molecule type" value="Genomic_DNA"/>
</dbReference>
<accession>A0ACD4DIQ8</accession>
<keyword evidence="2" id="KW-1185">Reference proteome</keyword>
<dbReference type="Proteomes" id="UP001156484">
    <property type="component" value="Chromosome"/>
</dbReference>
<reference evidence="1" key="1">
    <citation type="submission" date="2022-10" db="EMBL/GenBank/DDBJ databases">
        <title>Rhodococcus ferula Z13 complete genome.</title>
        <authorList>
            <person name="Long X."/>
            <person name="Zang M."/>
        </authorList>
    </citation>
    <scope>NUCLEOTIDE SEQUENCE</scope>
    <source>
        <strain evidence="1">Z13</strain>
    </source>
</reference>
<evidence type="ECO:0000313" key="2">
    <source>
        <dbReference type="Proteomes" id="UP001156484"/>
    </source>
</evidence>
<name>A0ACD4DIQ8_9NOCA</name>